<evidence type="ECO:0000256" key="1">
    <source>
        <dbReference type="SAM" id="MobiDB-lite"/>
    </source>
</evidence>
<sequence>MASAETPQSAVEEWMRKALEYSNVSDDGLSEVSSRALEALSLILKGSELCDIRRELSKLWTWSVFFGWTSRTLTNSRFDFRCTTSSNLFTSLLATPLKGNHILGLLRSLDIGRRHCLGFENTEEFSIRSLIYGLIECLNITLVHLTEKKNQGKPSAELSNTEETTTEEIPPSSQEQPSMVIEDKIHISHSKTDIEEGNDNSANDLDRLSMVGNFDTSLKSKMKEEPFEDSKSFLHDNQNSGVDFMGDEIKDETADYDLMEPTDKPIGLSTLGGSKIEPKEEEFKEDDTHDSDEMELKDEFKEEDPLNSDANFDMDFVNDSNEEPMIDENVI</sequence>
<evidence type="ECO:0000313" key="3">
    <source>
        <dbReference type="Proteomes" id="UP001328107"/>
    </source>
</evidence>
<accession>A0AAN4ZR83</accession>
<dbReference type="EMBL" id="BTRK01000003">
    <property type="protein sequence ID" value="GMR43348.1"/>
    <property type="molecule type" value="Genomic_DNA"/>
</dbReference>
<feature type="region of interest" description="Disordered" evidence="1">
    <location>
        <begin position="259"/>
        <end position="331"/>
    </location>
</feature>
<feature type="compositionally biased region" description="Acidic residues" evidence="1">
    <location>
        <begin position="283"/>
        <end position="296"/>
    </location>
</feature>
<evidence type="ECO:0000313" key="2">
    <source>
        <dbReference type="EMBL" id="GMR43348.1"/>
    </source>
</evidence>
<feature type="region of interest" description="Disordered" evidence="1">
    <location>
        <begin position="151"/>
        <end position="178"/>
    </location>
</feature>
<organism evidence="2 3">
    <name type="scientific">Pristionchus mayeri</name>
    <dbReference type="NCBI Taxonomy" id="1317129"/>
    <lineage>
        <taxon>Eukaryota</taxon>
        <taxon>Metazoa</taxon>
        <taxon>Ecdysozoa</taxon>
        <taxon>Nematoda</taxon>
        <taxon>Chromadorea</taxon>
        <taxon>Rhabditida</taxon>
        <taxon>Rhabditina</taxon>
        <taxon>Diplogasteromorpha</taxon>
        <taxon>Diplogasteroidea</taxon>
        <taxon>Neodiplogasteridae</taxon>
        <taxon>Pristionchus</taxon>
    </lineage>
</organism>
<proteinExistence type="predicted"/>
<protein>
    <submittedName>
        <fullName evidence="2">Uncharacterized protein</fullName>
    </submittedName>
</protein>
<name>A0AAN4ZR83_9BILA</name>
<feature type="compositionally biased region" description="Acidic residues" evidence="1">
    <location>
        <begin position="320"/>
        <end position="331"/>
    </location>
</feature>
<keyword evidence="3" id="KW-1185">Reference proteome</keyword>
<comment type="caution">
    <text evidence="2">The sequence shown here is derived from an EMBL/GenBank/DDBJ whole genome shotgun (WGS) entry which is preliminary data.</text>
</comment>
<dbReference type="Proteomes" id="UP001328107">
    <property type="component" value="Unassembled WGS sequence"/>
</dbReference>
<reference evidence="3" key="1">
    <citation type="submission" date="2022-10" db="EMBL/GenBank/DDBJ databases">
        <title>Genome assembly of Pristionchus species.</title>
        <authorList>
            <person name="Yoshida K."/>
            <person name="Sommer R.J."/>
        </authorList>
    </citation>
    <scope>NUCLEOTIDE SEQUENCE [LARGE SCALE GENOMIC DNA]</scope>
    <source>
        <strain evidence="3">RS5460</strain>
    </source>
</reference>
<gene>
    <name evidence="2" type="ORF">PMAYCL1PPCAC_13543</name>
</gene>
<dbReference type="AlphaFoldDB" id="A0AAN4ZR83"/>